<reference evidence="3" key="1">
    <citation type="submission" date="2019-12" db="EMBL/GenBank/DDBJ databases">
        <title>Complete and draft genome sequences of new strains and members of some known species of the genus Rathayibacter isolated from plants.</title>
        <authorList>
            <person name="Tarlachkov S.V."/>
            <person name="Starodumova I.P."/>
            <person name="Dorofeeva L.V."/>
            <person name="Prisyazhnaya N.V."/>
            <person name="Leyn S."/>
            <person name="Zlamal J."/>
            <person name="Elan M."/>
            <person name="Osterman A.L."/>
            <person name="Nadler S."/>
            <person name="Subbotin S.A."/>
            <person name="Evtushenko L.I."/>
        </authorList>
    </citation>
    <scope>NUCLEOTIDE SEQUENCE [LARGE SCALE GENOMIC DNA]</scope>
    <source>
        <strain evidence="3">VKM Ac-2802</strain>
    </source>
</reference>
<sequence length="295" mass="31286">MNDADTLQEWTDLDVEVRGGRLAAQSRGAVAAPAILLLGGATWSRDWWADDFCDRLVRLGLRVLRYDPRDTGASTASPPGDPGYTADDLADDAIAVLDASDVRSASVAGLSMGGGLAQRVAVQHPDRVDALVLLSTSPAGDVGRELPPPTAEILATFEEEADDPDWKDRRSVIDRVVSSERPYAGPDAFDEEALRDLAGRVWDRTPAMASAANHFLVAESATPVELSVLREVPTLVIHGSADPLFPPAHGEVLAEALGARLIVLDGVGHQAPPPATWDEVVPAIAGHVRKHSARA</sequence>
<evidence type="ECO:0000313" key="2">
    <source>
        <dbReference type="EMBL" id="QHC64786.1"/>
    </source>
</evidence>
<gene>
    <name evidence="2" type="ORF">GSU69_08590</name>
</gene>
<dbReference type="Pfam" id="PF00561">
    <property type="entry name" value="Abhydrolase_1"/>
    <property type="match status" value="1"/>
</dbReference>
<accession>A0ABX6H4S2</accession>
<proteinExistence type="predicted"/>
<evidence type="ECO:0000313" key="3">
    <source>
        <dbReference type="Proteomes" id="UP000464597"/>
    </source>
</evidence>
<dbReference type="Gene3D" id="3.40.50.1820">
    <property type="entry name" value="alpha/beta hydrolase"/>
    <property type="match status" value="1"/>
</dbReference>
<dbReference type="Proteomes" id="UP000464597">
    <property type="component" value="Chromosome"/>
</dbReference>
<evidence type="ECO:0000259" key="1">
    <source>
        <dbReference type="Pfam" id="PF00561"/>
    </source>
</evidence>
<keyword evidence="3" id="KW-1185">Reference proteome</keyword>
<dbReference type="PANTHER" id="PTHR43433">
    <property type="entry name" value="HYDROLASE, ALPHA/BETA FOLD FAMILY PROTEIN"/>
    <property type="match status" value="1"/>
</dbReference>
<dbReference type="PANTHER" id="PTHR43433:SF5">
    <property type="entry name" value="AB HYDROLASE-1 DOMAIN-CONTAINING PROTEIN"/>
    <property type="match status" value="1"/>
</dbReference>
<dbReference type="InterPro" id="IPR029058">
    <property type="entry name" value="AB_hydrolase_fold"/>
</dbReference>
<dbReference type="SUPFAM" id="SSF53474">
    <property type="entry name" value="alpha/beta-Hydrolases"/>
    <property type="match status" value="1"/>
</dbReference>
<organism evidence="2 3">
    <name type="scientific">Rathayibacter festucae</name>
    <dbReference type="NCBI Taxonomy" id="110937"/>
    <lineage>
        <taxon>Bacteria</taxon>
        <taxon>Bacillati</taxon>
        <taxon>Actinomycetota</taxon>
        <taxon>Actinomycetes</taxon>
        <taxon>Micrococcales</taxon>
        <taxon>Microbacteriaceae</taxon>
        <taxon>Rathayibacter</taxon>
    </lineage>
</organism>
<dbReference type="InterPro" id="IPR050471">
    <property type="entry name" value="AB_hydrolase"/>
</dbReference>
<dbReference type="InterPro" id="IPR000073">
    <property type="entry name" value="AB_hydrolase_1"/>
</dbReference>
<feature type="domain" description="AB hydrolase-1" evidence="1">
    <location>
        <begin position="35"/>
        <end position="269"/>
    </location>
</feature>
<protein>
    <submittedName>
        <fullName evidence="2">Alpha/beta fold hydrolase</fullName>
    </submittedName>
</protein>
<dbReference type="GO" id="GO:0016787">
    <property type="term" value="F:hydrolase activity"/>
    <property type="evidence" value="ECO:0007669"/>
    <property type="project" value="UniProtKB-KW"/>
</dbReference>
<keyword evidence="2" id="KW-0378">Hydrolase</keyword>
<dbReference type="PRINTS" id="PR00111">
    <property type="entry name" value="ABHYDROLASE"/>
</dbReference>
<dbReference type="EMBL" id="CP047180">
    <property type="protein sequence ID" value="QHC64786.1"/>
    <property type="molecule type" value="Genomic_DNA"/>
</dbReference>
<name>A0ABX6H4S2_9MICO</name>